<evidence type="ECO:0000313" key="3">
    <source>
        <dbReference type="EMBL" id="TFK53704.1"/>
    </source>
</evidence>
<dbReference type="Pfam" id="PF00646">
    <property type="entry name" value="F-box"/>
    <property type="match status" value="1"/>
</dbReference>
<sequence>MDPCLSSKALRDHTQHGQAYIPGHSSSGRMARPARLDVLPDDILLLLVNFVDIRGILALRLTSKRFLALTKLLWVWKAALQRLVYEEKLPLPGRKVDTTSLSQKELEQRVVHAAEFHQNWLSQNLSIRESTIFSTKRSTADRETDVVHILPGRNAEYILTISDWREVELWEVPLRGSRVLRLATLRSMNRTLCGVACNDDPDSEGIFCMIYGGRETFRGSFTPLSRAVPMHLEVNVLVMHGDWILTEDLCLHHWRKNEALRLIASADGLLENEALCAKYINGYFFIVRQFSIILIKAPDVDDSGSFVNTRSPLYVLTTWDHPVQEAAIFLQDSAYHNRQTGWPSAPISVLLRGVRDLRKADFAPSDLVAASQSGSAPAGSSSRDEPDSAGLLLTQISSIPVTPSQGDIRIGPSGKGIWLETRNVTQNHSTYPARCIVGFNLREQTQQEAPSTPSNPLSVHHQLPGNVLELCQKEVYVQRIGSMAPWTPGNMNALPGMAFDDTVGRIAIARREGKVQILDFA</sequence>
<dbReference type="InterPro" id="IPR001810">
    <property type="entry name" value="F-box_dom"/>
</dbReference>
<reference evidence="3 4" key="1">
    <citation type="journal article" date="2019" name="Nat. Ecol. Evol.">
        <title>Megaphylogeny resolves global patterns of mushroom evolution.</title>
        <authorList>
            <person name="Varga T."/>
            <person name="Krizsan K."/>
            <person name="Foldi C."/>
            <person name="Dima B."/>
            <person name="Sanchez-Garcia M."/>
            <person name="Sanchez-Ramirez S."/>
            <person name="Szollosi G.J."/>
            <person name="Szarkandi J.G."/>
            <person name="Papp V."/>
            <person name="Albert L."/>
            <person name="Andreopoulos W."/>
            <person name="Angelini C."/>
            <person name="Antonin V."/>
            <person name="Barry K.W."/>
            <person name="Bougher N.L."/>
            <person name="Buchanan P."/>
            <person name="Buyck B."/>
            <person name="Bense V."/>
            <person name="Catcheside P."/>
            <person name="Chovatia M."/>
            <person name="Cooper J."/>
            <person name="Damon W."/>
            <person name="Desjardin D."/>
            <person name="Finy P."/>
            <person name="Geml J."/>
            <person name="Haridas S."/>
            <person name="Hughes K."/>
            <person name="Justo A."/>
            <person name="Karasinski D."/>
            <person name="Kautmanova I."/>
            <person name="Kiss B."/>
            <person name="Kocsube S."/>
            <person name="Kotiranta H."/>
            <person name="LaButti K.M."/>
            <person name="Lechner B.E."/>
            <person name="Liimatainen K."/>
            <person name="Lipzen A."/>
            <person name="Lukacs Z."/>
            <person name="Mihaltcheva S."/>
            <person name="Morgado L.N."/>
            <person name="Niskanen T."/>
            <person name="Noordeloos M.E."/>
            <person name="Ohm R.A."/>
            <person name="Ortiz-Santana B."/>
            <person name="Ovrebo C."/>
            <person name="Racz N."/>
            <person name="Riley R."/>
            <person name="Savchenko A."/>
            <person name="Shiryaev A."/>
            <person name="Soop K."/>
            <person name="Spirin V."/>
            <person name="Szebenyi C."/>
            <person name="Tomsovsky M."/>
            <person name="Tulloss R.E."/>
            <person name="Uehling J."/>
            <person name="Grigoriev I.V."/>
            <person name="Vagvolgyi C."/>
            <person name="Papp T."/>
            <person name="Martin F.M."/>
            <person name="Miettinen O."/>
            <person name="Hibbett D.S."/>
            <person name="Nagy L.G."/>
        </authorList>
    </citation>
    <scope>NUCLEOTIDE SEQUENCE [LARGE SCALE GENOMIC DNA]</scope>
    <source>
        <strain evidence="3 4">OMC1185</strain>
    </source>
</reference>
<organism evidence="3 4">
    <name type="scientific">Heliocybe sulcata</name>
    <dbReference type="NCBI Taxonomy" id="5364"/>
    <lineage>
        <taxon>Eukaryota</taxon>
        <taxon>Fungi</taxon>
        <taxon>Dikarya</taxon>
        <taxon>Basidiomycota</taxon>
        <taxon>Agaricomycotina</taxon>
        <taxon>Agaricomycetes</taxon>
        <taxon>Gloeophyllales</taxon>
        <taxon>Gloeophyllaceae</taxon>
        <taxon>Heliocybe</taxon>
    </lineage>
</organism>
<protein>
    <recommendedName>
        <fullName evidence="2">F-box domain-containing protein</fullName>
    </recommendedName>
</protein>
<feature type="domain" description="F-box" evidence="2">
    <location>
        <begin position="33"/>
        <end position="79"/>
    </location>
</feature>
<dbReference type="AlphaFoldDB" id="A0A5C3N7M0"/>
<keyword evidence="4" id="KW-1185">Reference proteome</keyword>
<dbReference type="SUPFAM" id="SSF81383">
    <property type="entry name" value="F-box domain"/>
    <property type="match status" value="1"/>
</dbReference>
<dbReference type="EMBL" id="ML213507">
    <property type="protein sequence ID" value="TFK53704.1"/>
    <property type="molecule type" value="Genomic_DNA"/>
</dbReference>
<dbReference type="Proteomes" id="UP000305948">
    <property type="component" value="Unassembled WGS sequence"/>
</dbReference>
<evidence type="ECO:0000256" key="1">
    <source>
        <dbReference type="SAM" id="MobiDB-lite"/>
    </source>
</evidence>
<proteinExistence type="predicted"/>
<name>A0A5C3N7M0_9AGAM</name>
<feature type="compositionally biased region" description="Low complexity" evidence="1">
    <location>
        <begin position="369"/>
        <end position="381"/>
    </location>
</feature>
<feature type="region of interest" description="Disordered" evidence="1">
    <location>
        <begin position="368"/>
        <end position="387"/>
    </location>
</feature>
<dbReference type="OrthoDB" id="2688364at2759"/>
<gene>
    <name evidence="3" type="ORF">OE88DRAFT_1272741</name>
</gene>
<evidence type="ECO:0000259" key="2">
    <source>
        <dbReference type="PROSITE" id="PS50181"/>
    </source>
</evidence>
<accession>A0A5C3N7M0</accession>
<dbReference type="InterPro" id="IPR036047">
    <property type="entry name" value="F-box-like_dom_sf"/>
</dbReference>
<dbReference type="STRING" id="5364.A0A5C3N7M0"/>
<feature type="region of interest" description="Disordered" evidence="1">
    <location>
        <begin position="1"/>
        <end position="29"/>
    </location>
</feature>
<dbReference type="PROSITE" id="PS50181">
    <property type="entry name" value="FBOX"/>
    <property type="match status" value="1"/>
</dbReference>
<evidence type="ECO:0000313" key="4">
    <source>
        <dbReference type="Proteomes" id="UP000305948"/>
    </source>
</evidence>
<dbReference type="CDD" id="cd09917">
    <property type="entry name" value="F-box_SF"/>
    <property type="match status" value="1"/>
</dbReference>